<sequence>MELDPLTLLALAIESEGGAASSALVDATSDPPREMTLPQLISAASRLADRIAGALARGAGAPEATPSGGQPVDPPFVAVVAADGPLVVIGPLAALLAGCAFVLCDPASPAERLRHVLHDTAAAAALVPPVATLPAGSLPEAVAAVRRAAGGKVAVIEADAGEMLLGGEGGGAGGGGSEGWASRLRAAADGPRLAYVCYTSGSTGEPKGCAVERRALAAYAVANAAAHGVARGCRVLLASAVSFDPSIGEARPLPLTTTADYYCRILAAFTALCAGAALVLPPLREALNNLGPISARSRLDLGSILVGDIRYLSAISTLAREADAQIVAQRD</sequence>
<dbReference type="PANTHER" id="PTHR45527">
    <property type="entry name" value="NONRIBOSOMAL PEPTIDE SYNTHETASE"/>
    <property type="match status" value="1"/>
</dbReference>
<dbReference type="EnsemblProtists" id="EOD26209">
    <property type="protein sequence ID" value="EOD26209"/>
    <property type="gene ID" value="EMIHUDRAFT_457383"/>
</dbReference>
<dbReference type="KEGG" id="ehx:EMIHUDRAFT_457383"/>
<dbReference type="Pfam" id="PF00501">
    <property type="entry name" value="AMP-binding"/>
    <property type="match status" value="1"/>
</dbReference>
<reference evidence="3" key="1">
    <citation type="journal article" date="2013" name="Nature">
        <title>Pan genome of the phytoplankton Emiliania underpins its global distribution.</title>
        <authorList>
            <person name="Read B.A."/>
            <person name="Kegel J."/>
            <person name="Klute M.J."/>
            <person name="Kuo A."/>
            <person name="Lefebvre S.C."/>
            <person name="Maumus F."/>
            <person name="Mayer C."/>
            <person name="Miller J."/>
            <person name="Monier A."/>
            <person name="Salamov A."/>
            <person name="Young J."/>
            <person name="Aguilar M."/>
            <person name="Claverie J.M."/>
            <person name="Frickenhaus S."/>
            <person name="Gonzalez K."/>
            <person name="Herman E.K."/>
            <person name="Lin Y.C."/>
            <person name="Napier J."/>
            <person name="Ogata H."/>
            <person name="Sarno A.F."/>
            <person name="Shmutz J."/>
            <person name="Schroeder D."/>
            <person name="de Vargas C."/>
            <person name="Verret F."/>
            <person name="von Dassow P."/>
            <person name="Valentin K."/>
            <person name="Van de Peer Y."/>
            <person name="Wheeler G."/>
            <person name="Dacks J.B."/>
            <person name="Delwiche C.F."/>
            <person name="Dyhrman S.T."/>
            <person name="Glockner G."/>
            <person name="John U."/>
            <person name="Richards T."/>
            <person name="Worden A.Z."/>
            <person name="Zhang X."/>
            <person name="Grigoriev I.V."/>
            <person name="Allen A.E."/>
            <person name="Bidle K."/>
            <person name="Borodovsky M."/>
            <person name="Bowler C."/>
            <person name="Brownlee C."/>
            <person name="Cock J.M."/>
            <person name="Elias M."/>
            <person name="Gladyshev V.N."/>
            <person name="Groth M."/>
            <person name="Guda C."/>
            <person name="Hadaegh A."/>
            <person name="Iglesias-Rodriguez M.D."/>
            <person name="Jenkins J."/>
            <person name="Jones B.M."/>
            <person name="Lawson T."/>
            <person name="Leese F."/>
            <person name="Lindquist E."/>
            <person name="Lobanov A."/>
            <person name="Lomsadze A."/>
            <person name="Malik S.B."/>
            <person name="Marsh M.E."/>
            <person name="Mackinder L."/>
            <person name="Mock T."/>
            <person name="Mueller-Roeber B."/>
            <person name="Pagarete A."/>
            <person name="Parker M."/>
            <person name="Probert I."/>
            <person name="Quesneville H."/>
            <person name="Raines C."/>
            <person name="Rensing S.A."/>
            <person name="Riano-Pachon D.M."/>
            <person name="Richier S."/>
            <person name="Rokitta S."/>
            <person name="Shiraiwa Y."/>
            <person name="Soanes D.M."/>
            <person name="van der Giezen M."/>
            <person name="Wahlund T.M."/>
            <person name="Williams B."/>
            <person name="Wilson W."/>
            <person name="Wolfe G."/>
            <person name="Wurch L.L."/>
        </authorList>
    </citation>
    <scope>NUCLEOTIDE SEQUENCE</scope>
</reference>
<reference evidence="2" key="2">
    <citation type="submission" date="2024-10" db="UniProtKB">
        <authorList>
            <consortium name="EnsemblProtists"/>
        </authorList>
    </citation>
    <scope>IDENTIFICATION</scope>
</reference>
<dbReference type="RefSeq" id="XP_005778638.1">
    <property type="nucleotide sequence ID" value="XM_005778581.1"/>
</dbReference>
<evidence type="ECO:0000313" key="2">
    <source>
        <dbReference type="EnsemblProtists" id="EOD26209"/>
    </source>
</evidence>
<protein>
    <recommendedName>
        <fullName evidence="1">AMP-dependent synthetase/ligase domain-containing protein</fullName>
    </recommendedName>
</protein>
<dbReference type="InterPro" id="IPR042099">
    <property type="entry name" value="ANL_N_sf"/>
</dbReference>
<dbReference type="GO" id="GO:0005737">
    <property type="term" value="C:cytoplasm"/>
    <property type="evidence" value="ECO:0007669"/>
    <property type="project" value="TreeGrafter"/>
</dbReference>
<proteinExistence type="predicted"/>
<organism evidence="2 3">
    <name type="scientific">Emiliania huxleyi (strain CCMP1516)</name>
    <dbReference type="NCBI Taxonomy" id="280463"/>
    <lineage>
        <taxon>Eukaryota</taxon>
        <taxon>Haptista</taxon>
        <taxon>Haptophyta</taxon>
        <taxon>Prymnesiophyceae</taxon>
        <taxon>Isochrysidales</taxon>
        <taxon>Noelaerhabdaceae</taxon>
        <taxon>Emiliania</taxon>
    </lineage>
</organism>
<name>A0A0D3JRS4_EMIH1</name>
<dbReference type="Gene3D" id="3.40.50.12780">
    <property type="entry name" value="N-terminal domain of ligase-like"/>
    <property type="match status" value="1"/>
</dbReference>
<evidence type="ECO:0000259" key="1">
    <source>
        <dbReference type="Pfam" id="PF00501"/>
    </source>
</evidence>
<dbReference type="PANTHER" id="PTHR45527:SF1">
    <property type="entry name" value="FATTY ACID SYNTHASE"/>
    <property type="match status" value="1"/>
</dbReference>
<feature type="domain" description="AMP-dependent synthetase/ligase" evidence="1">
    <location>
        <begin position="74"/>
        <end position="246"/>
    </location>
</feature>
<evidence type="ECO:0000313" key="3">
    <source>
        <dbReference type="Proteomes" id="UP000013827"/>
    </source>
</evidence>
<dbReference type="Proteomes" id="UP000013827">
    <property type="component" value="Unassembled WGS sequence"/>
</dbReference>
<dbReference type="InterPro" id="IPR000873">
    <property type="entry name" value="AMP-dep_synth/lig_dom"/>
</dbReference>
<dbReference type="SUPFAM" id="SSF56801">
    <property type="entry name" value="Acetyl-CoA synthetase-like"/>
    <property type="match status" value="1"/>
</dbReference>
<dbReference type="STRING" id="2903.R1EZA4"/>
<dbReference type="GO" id="GO:0044550">
    <property type="term" value="P:secondary metabolite biosynthetic process"/>
    <property type="evidence" value="ECO:0007669"/>
    <property type="project" value="TreeGrafter"/>
</dbReference>
<dbReference type="GO" id="GO:0043041">
    <property type="term" value="P:amino acid activation for nonribosomal peptide biosynthetic process"/>
    <property type="evidence" value="ECO:0007669"/>
    <property type="project" value="TreeGrafter"/>
</dbReference>
<accession>A0A0D3JRS4</accession>
<dbReference type="PaxDb" id="2903-EOD26209"/>
<dbReference type="HOGENOM" id="CLU_840524_0_0_1"/>
<dbReference type="GeneID" id="17271754"/>
<dbReference type="InterPro" id="IPR020845">
    <property type="entry name" value="AMP-binding_CS"/>
</dbReference>
<dbReference type="AlphaFoldDB" id="A0A0D3JRS4"/>
<dbReference type="GO" id="GO:0031177">
    <property type="term" value="F:phosphopantetheine binding"/>
    <property type="evidence" value="ECO:0007669"/>
    <property type="project" value="TreeGrafter"/>
</dbReference>
<dbReference type="PROSITE" id="PS00455">
    <property type="entry name" value="AMP_BINDING"/>
    <property type="match status" value="1"/>
</dbReference>
<keyword evidence="3" id="KW-1185">Reference proteome</keyword>